<dbReference type="EnsemblMetazoa" id="XM_008183413.1">
    <property type="protein sequence ID" value="XP_008181635.1"/>
    <property type="gene ID" value="LOC100168420"/>
</dbReference>
<dbReference type="PANTHER" id="PTHR46599:SF6">
    <property type="entry name" value="DUAL SPECIFICITY PHOSPHATASE 26"/>
    <property type="match status" value="1"/>
</dbReference>
<dbReference type="PANTHER" id="PTHR46599">
    <property type="entry name" value="PIGGYBAC TRANSPOSABLE ELEMENT-DERIVED PROTEIN 4"/>
    <property type="match status" value="1"/>
</dbReference>
<dbReference type="RefSeq" id="XP_008181635.1">
    <property type="nucleotide sequence ID" value="XM_008183413.1"/>
</dbReference>
<dbReference type="OrthoDB" id="6624295at2759"/>
<reference evidence="2" key="2">
    <citation type="submission" date="2022-06" db="UniProtKB">
        <authorList>
            <consortium name="EnsemblMetazoa"/>
        </authorList>
    </citation>
    <scope>IDENTIFICATION</scope>
</reference>
<reference evidence="3" key="1">
    <citation type="submission" date="2010-06" db="EMBL/GenBank/DDBJ databases">
        <authorList>
            <person name="Jiang H."/>
            <person name="Abraham K."/>
            <person name="Ali S."/>
            <person name="Alsbrooks S.L."/>
            <person name="Anim B.N."/>
            <person name="Anosike U.S."/>
            <person name="Attaway T."/>
            <person name="Bandaranaike D.P."/>
            <person name="Battles P.K."/>
            <person name="Bell S.N."/>
            <person name="Bell A.V."/>
            <person name="Beltran B."/>
            <person name="Bickham C."/>
            <person name="Bustamante Y."/>
            <person name="Caleb T."/>
            <person name="Canada A."/>
            <person name="Cardenas V."/>
            <person name="Carter K."/>
            <person name="Chacko J."/>
            <person name="Chandrabose M.N."/>
            <person name="Chavez D."/>
            <person name="Chavez A."/>
            <person name="Chen L."/>
            <person name="Chu H.-S."/>
            <person name="Claassen K.J."/>
            <person name="Cockrell R."/>
            <person name="Collins M."/>
            <person name="Cooper J.A."/>
            <person name="Cree A."/>
            <person name="Curry S.M."/>
            <person name="Da Y."/>
            <person name="Dao M.D."/>
            <person name="Das B."/>
            <person name="Davila M.-L."/>
            <person name="Davy-Carroll L."/>
            <person name="Denson S."/>
            <person name="Dinh H."/>
            <person name="Ebong V.E."/>
            <person name="Edwards J.R."/>
            <person name="Egan A."/>
            <person name="El-Daye J."/>
            <person name="Escobedo L."/>
            <person name="Fernandez S."/>
            <person name="Fernando P.R."/>
            <person name="Flagg N."/>
            <person name="Forbes L.D."/>
            <person name="Fowler R.G."/>
            <person name="Fu Q."/>
            <person name="Gabisi R.A."/>
            <person name="Ganer J."/>
            <person name="Garbino Pronczuk A."/>
            <person name="Garcia R.M."/>
            <person name="Garner T."/>
            <person name="Garrett T.E."/>
            <person name="Gonzalez D.A."/>
            <person name="Hamid H."/>
            <person name="Hawkins E.S."/>
            <person name="Hirani K."/>
            <person name="Hogues M.E."/>
            <person name="Hollins B."/>
            <person name="Hsiao C.-H."/>
            <person name="Jabil R."/>
            <person name="James M.L."/>
            <person name="Jhangiani S.N."/>
            <person name="Johnson B."/>
            <person name="Johnson Q."/>
            <person name="Joshi V."/>
            <person name="Kalu J.B."/>
            <person name="Kam C."/>
            <person name="Kashfia A."/>
            <person name="Keebler J."/>
            <person name="Kisamo H."/>
            <person name="Kovar C.L."/>
            <person name="Lago L.A."/>
            <person name="Lai C.-Y."/>
            <person name="Laidlaw J."/>
            <person name="Lara F."/>
            <person name="Le T.-K."/>
            <person name="Lee S.L."/>
            <person name="Legall F.H."/>
            <person name="Lemon S.J."/>
            <person name="Lewis L.R."/>
            <person name="Li B."/>
            <person name="Liu Y."/>
            <person name="Liu Y.-S."/>
            <person name="Lopez J."/>
            <person name="Lozado R.J."/>
            <person name="Lu J."/>
            <person name="Madu R.C."/>
            <person name="Maheshwari M."/>
            <person name="Maheshwari R."/>
            <person name="Malloy K."/>
            <person name="Martinez E."/>
            <person name="Mathew T."/>
            <person name="Mercado I.C."/>
            <person name="Mercado C."/>
            <person name="Meyer B."/>
            <person name="Montgomery K."/>
            <person name="Morgan M.B."/>
            <person name="Munidasa M."/>
            <person name="Nazareth L.V."/>
            <person name="Nelson J."/>
            <person name="Ng B.M."/>
            <person name="Nguyen N.B."/>
            <person name="Nguyen P.Q."/>
            <person name="Nguyen T."/>
            <person name="Obregon M."/>
            <person name="Okwuonu G.O."/>
            <person name="Onwere C.G."/>
            <person name="Orozco G."/>
            <person name="Parra A."/>
            <person name="Patel S."/>
            <person name="Patil S."/>
            <person name="Perez A."/>
            <person name="Perez Y."/>
            <person name="Pham C."/>
            <person name="Primus E.L."/>
            <person name="Pu L.-L."/>
            <person name="Puazo M."/>
            <person name="Qin X."/>
            <person name="Quiroz J.B."/>
            <person name="Reese J."/>
            <person name="Richards S."/>
            <person name="Rives C.M."/>
            <person name="Robberts R."/>
            <person name="Ruiz S.J."/>
            <person name="Ruiz M.J."/>
            <person name="Santibanez J."/>
            <person name="Schneider B.W."/>
            <person name="Sisson I."/>
            <person name="Smith M."/>
            <person name="Sodergren E."/>
            <person name="Song X.-Z."/>
            <person name="Song B.B."/>
            <person name="Summersgill H."/>
            <person name="Thelus R."/>
            <person name="Thornton R.D."/>
            <person name="Trejos Z.Y."/>
            <person name="Usmani K."/>
            <person name="Vattathil S."/>
            <person name="Villasana D."/>
            <person name="Walker D.L."/>
            <person name="Wang S."/>
            <person name="Wang K."/>
            <person name="White C.S."/>
            <person name="Williams A.C."/>
            <person name="Williamson J."/>
            <person name="Wilson K."/>
            <person name="Woghiren I.O."/>
            <person name="Woodworth J.R."/>
            <person name="Worley K.C."/>
            <person name="Wright R.A."/>
            <person name="Wu W."/>
            <person name="Young L."/>
            <person name="Zhang L."/>
            <person name="Zhang J."/>
            <person name="Zhu Y."/>
            <person name="Muzny D.M."/>
            <person name="Weinstock G."/>
            <person name="Gibbs R.A."/>
        </authorList>
    </citation>
    <scope>NUCLEOTIDE SEQUENCE [LARGE SCALE GENOMIC DNA]</scope>
    <source>
        <strain evidence="3">LSR1</strain>
    </source>
</reference>
<dbReference type="AlphaFoldDB" id="A0A8R2F8S0"/>
<dbReference type="KEGG" id="api:100168420"/>
<accession>A0A8R2F8S0</accession>
<feature type="domain" description="PiggyBac transposable element-derived protein" evidence="1">
    <location>
        <begin position="1"/>
        <end position="171"/>
    </location>
</feature>
<proteinExistence type="predicted"/>
<organism evidence="2 3">
    <name type="scientific">Acyrthosiphon pisum</name>
    <name type="common">Pea aphid</name>
    <dbReference type="NCBI Taxonomy" id="7029"/>
    <lineage>
        <taxon>Eukaryota</taxon>
        <taxon>Metazoa</taxon>
        <taxon>Ecdysozoa</taxon>
        <taxon>Arthropoda</taxon>
        <taxon>Hexapoda</taxon>
        <taxon>Insecta</taxon>
        <taxon>Pterygota</taxon>
        <taxon>Neoptera</taxon>
        <taxon>Paraneoptera</taxon>
        <taxon>Hemiptera</taxon>
        <taxon>Sternorrhyncha</taxon>
        <taxon>Aphidomorpha</taxon>
        <taxon>Aphidoidea</taxon>
        <taxon>Aphididae</taxon>
        <taxon>Macrosiphini</taxon>
        <taxon>Acyrthosiphon</taxon>
    </lineage>
</organism>
<dbReference type="Proteomes" id="UP000007819">
    <property type="component" value="Chromosome X"/>
</dbReference>
<sequence length="172" mass="20175">MSLQRFRFLIRCIRFDDLDTRIERKVTDKFSSFREIFDLFINNCKNNYSIGEFGTIDETLVAFRGRCPFKMYIPSKPAKYGIKVFSLVDAKMSYTYIICYIVYAGKQPPGYFDISNKPEDVVKRLCEPVFGTNRNITFDNWFTSNNLVQTMLLSHKLTIVGTIRKNKRELPT</sequence>
<evidence type="ECO:0000313" key="2">
    <source>
        <dbReference type="EnsemblMetazoa" id="XP_008181635.1"/>
    </source>
</evidence>
<name>A0A8R2F8S0_ACYPI</name>
<keyword evidence="3" id="KW-1185">Reference proteome</keyword>
<dbReference type="GeneID" id="100168420"/>
<dbReference type="Pfam" id="PF13843">
    <property type="entry name" value="DDE_Tnp_1_7"/>
    <property type="match status" value="1"/>
</dbReference>
<evidence type="ECO:0000313" key="3">
    <source>
        <dbReference type="Proteomes" id="UP000007819"/>
    </source>
</evidence>
<protein>
    <recommendedName>
        <fullName evidence="1">PiggyBac transposable element-derived protein domain-containing protein</fullName>
    </recommendedName>
</protein>
<dbReference type="InterPro" id="IPR029526">
    <property type="entry name" value="PGBD"/>
</dbReference>
<evidence type="ECO:0000259" key="1">
    <source>
        <dbReference type="Pfam" id="PF13843"/>
    </source>
</evidence>